<dbReference type="SUPFAM" id="SSF82689">
    <property type="entry name" value="Mechanosensitive channel protein MscS (YggB), C-terminal domain"/>
    <property type="match status" value="1"/>
</dbReference>
<dbReference type="GO" id="GO:0008381">
    <property type="term" value="F:mechanosensitive monoatomic ion channel activity"/>
    <property type="evidence" value="ECO:0007669"/>
    <property type="project" value="InterPro"/>
</dbReference>
<name>A0A6B2M1M7_9BACT</name>
<dbReference type="GO" id="GO:0016020">
    <property type="term" value="C:membrane"/>
    <property type="evidence" value="ECO:0007669"/>
    <property type="project" value="InterPro"/>
</dbReference>
<dbReference type="InterPro" id="IPR049278">
    <property type="entry name" value="MS_channel_C"/>
</dbReference>
<accession>A0A6B2M1M7</accession>
<organism evidence="2 3">
    <name type="scientific">Oceanipulchritudo coccoides</name>
    <dbReference type="NCBI Taxonomy" id="2706888"/>
    <lineage>
        <taxon>Bacteria</taxon>
        <taxon>Pseudomonadati</taxon>
        <taxon>Verrucomicrobiota</taxon>
        <taxon>Opitutia</taxon>
        <taxon>Puniceicoccales</taxon>
        <taxon>Oceanipulchritudinaceae</taxon>
        <taxon>Oceanipulchritudo</taxon>
    </lineage>
</organism>
<dbReference type="Proteomes" id="UP000478417">
    <property type="component" value="Unassembled WGS sequence"/>
</dbReference>
<sequence length="93" mass="10946">MKSIRLGILDDEPRILPEPKPTIGLMEMGGSSINFAFRPWVKVEDYWDLFFDLQEQVKLRFDKERVTIPFPQRDVHSSAAVFFIHMDRPLILL</sequence>
<protein>
    <recommendedName>
        <fullName evidence="1">Mechanosensitive ion channel MscS C-terminal domain-containing protein</fullName>
    </recommendedName>
</protein>
<proteinExistence type="predicted"/>
<dbReference type="Pfam" id="PF21082">
    <property type="entry name" value="MS_channel_3rd"/>
    <property type="match status" value="1"/>
</dbReference>
<evidence type="ECO:0000313" key="2">
    <source>
        <dbReference type="EMBL" id="NDV62911.1"/>
    </source>
</evidence>
<dbReference type="RefSeq" id="WP_163965701.1">
    <property type="nucleotide sequence ID" value="NZ_JAAGNX010000003.1"/>
</dbReference>
<keyword evidence="3" id="KW-1185">Reference proteome</keyword>
<dbReference type="EMBL" id="JAAGNX010000003">
    <property type="protein sequence ID" value="NDV62911.1"/>
    <property type="molecule type" value="Genomic_DNA"/>
</dbReference>
<dbReference type="PANTHER" id="PTHR30221">
    <property type="entry name" value="SMALL-CONDUCTANCE MECHANOSENSITIVE CHANNEL"/>
    <property type="match status" value="1"/>
</dbReference>
<comment type="caution">
    <text evidence="2">The sequence shown here is derived from an EMBL/GenBank/DDBJ whole genome shotgun (WGS) entry which is preliminary data.</text>
</comment>
<evidence type="ECO:0000259" key="1">
    <source>
        <dbReference type="Pfam" id="PF21082"/>
    </source>
</evidence>
<dbReference type="PANTHER" id="PTHR30221:SF1">
    <property type="entry name" value="SMALL-CONDUCTANCE MECHANOSENSITIVE CHANNEL"/>
    <property type="match status" value="1"/>
</dbReference>
<reference evidence="2 3" key="1">
    <citation type="submission" date="2020-02" db="EMBL/GenBank/DDBJ databases">
        <title>Albibacoteraceae fam. nov., the first described family within the subdivision 4 Verrucomicrobia.</title>
        <authorList>
            <person name="Xi F."/>
        </authorList>
    </citation>
    <scope>NUCLEOTIDE SEQUENCE [LARGE SCALE GENOMIC DNA]</scope>
    <source>
        <strain evidence="2 3">CK1056</strain>
    </source>
</reference>
<dbReference type="AlphaFoldDB" id="A0A6B2M1M7"/>
<feature type="domain" description="Mechanosensitive ion channel MscS C-terminal" evidence="1">
    <location>
        <begin position="8"/>
        <end position="66"/>
    </location>
</feature>
<evidence type="ECO:0000313" key="3">
    <source>
        <dbReference type="Proteomes" id="UP000478417"/>
    </source>
</evidence>
<gene>
    <name evidence="2" type="ORF">G0Q06_10650</name>
</gene>
<dbReference type="InterPro" id="IPR011066">
    <property type="entry name" value="MscS_channel_C_sf"/>
</dbReference>
<dbReference type="Gene3D" id="3.30.70.100">
    <property type="match status" value="1"/>
</dbReference>
<dbReference type="InterPro" id="IPR045275">
    <property type="entry name" value="MscS_archaea/bacteria_type"/>
</dbReference>